<dbReference type="InterPro" id="IPR023393">
    <property type="entry name" value="START-like_dom_sf"/>
</dbReference>
<dbReference type="SUPFAM" id="SSF55961">
    <property type="entry name" value="Bet v1-like"/>
    <property type="match status" value="1"/>
</dbReference>
<gene>
    <name evidence="1" type="ORF">SM611_00175</name>
</gene>
<name>A0ABV4Q2K2_9ACTN</name>
<comment type="caution">
    <text evidence="1">The sequence shown here is derived from an EMBL/GenBank/DDBJ whole genome shotgun (WGS) entry which is preliminary data.</text>
</comment>
<keyword evidence="2" id="KW-1185">Reference proteome</keyword>
<dbReference type="Proteomes" id="UP001569963">
    <property type="component" value="Unassembled WGS sequence"/>
</dbReference>
<sequence>MSEETTMGREFEIVREYETEAAPEQVWQAVTTGTAAWLWPMEFEPREGGRAAGGGVITAWDPPHRLTSRVEDPEGIGGMPQTLNVLDHLIEPREGGGAWVRYVHSGIFTGDWDDQYDGASRHTDFYLHTLRQYLTYFTGLAAVHSDVQGPAASMKPGSFAAAVRALGVEDAAEGDTVRVDLPGTGPVDAVLDFRNEHFAGLRTGDAMYRFFGRDAWGGPVGIALHRFGPDAAASREEAQEAWRSWLEGVYA</sequence>
<dbReference type="RefSeq" id="WP_371946695.1">
    <property type="nucleotide sequence ID" value="NZ_JAXCEI010000001.1"/>
</dbReference>
<reference evidence="1 2" key="1">
    <citation type="submission" date="2023-11" db="EMBL/GenBank/DDBJ databases">
        <title>Actinomadura monticuli sp. nov., isolated from volcanic ash.</title>
        <authorList>
            <person name="Lee S.D."/>
            <person name="Yang H."/>
            <person name="Kim I.S."/>
        </authorList>
    </citation>
    <scope>NUCLEOTIDE SEQUENCE [LARGE SCALE GENOMIC DNA]</scope>
    <source>
        <strain evidence="1 2">DLS-62</strain>
    </source>
</reference>
<organism evidence="1 2">
    <name type="scientific">Actinomadura monticuli</name>
    <dbReference type="NCBI Taxonomy" id="3097367"/>
    <lineage>
        <taxon>Bacteria</taxon>
        <taxon>Bacillati</taxon>
        <taxon>Actinomycetota</taxon>
        <taxon>Actinomycetes</taxon>
        <taxon>Streptosporangiales</taxon>
        <taxon>Thermomonosporaceae</taxon>
        <taxon>Actinomadura</taxon>
    </lineage>
</organism>
<evidence type="ECO:0000313" key="1">
    <source>
        <dbReference type="EMBL" id="MFA1537335.1"/>
    </source>
</evidence>
<evidence type="ECO:0008006" key="3">
    <source>
        <dbReference type="Google" id="ProtNLM"/>
    </source>
</evidence>
<dbReference type="EMBL" id="JAXCEI010000001">
    <property type="protein sequence ID" value="MFA1537335.1"/>
    <property type="molecule type" value="Genomic_DNA"/>
</dbReference>
<proteinExistence type="predicted"/>
<protein>
    <recommendedName>
        <fullName evidence="3">SRPBCC domain-containing protein</fullName>
    </recommendedName>
</protein>
<evidence type="ECO:0000313" key="2">
    <source>
        <dbReference type="Proteomes" id="UP001569963"/>
    </source>
</evidence>
<dbReference type="Gene3D" id="3.30.530.20">
    <property type="match status" value="1"/>
</dbReference>
<accession>A0ABV4Q2K2</accession>